<dbReference type="InterPro" id="IPR028349">
    <property type="entry name" value="PafC-like"/>
</dbReference>
<name>A0A4R7HX76_9ACTN</name>
<dbReference type="Pfam" id="PF25583">
    <property type="entry name" value="WCX"/>
    <property type="match status" value="1"/>
</dbReference>
<dbReference type="Gene3D" id="1.10.10.10">
    <property type="entry name" value="Winged helix-like DNA-binding domain superfamily/Winged helix DNA-binding domain"/>
    <property type="match status" value="1"/>
</dbReference>
<evidence type="ECO:0000256" key="3">
    <source>
        <dbReference type="ARBA" id="ARBA00023163"/>
    </source>
</evidence>
<accession>A0A4R7HX76</accession>
<feature type="domain" description="HTH deoR-type" evidence="4">
    <location>
        <begin position="4"/>
        <end position="63"/>
    </location>
</feature>
<protein>
    <submittedName>
        <fullName evidence="5">Putative DNA-binding transcriptional regulator YafY</fullName>
    </submittedName>
</protein>
<dbReference type="SMART" id="SM00420">
    <property type="entry name" value="HTH_DEOR"/>
    <property type="match status" value="1"/>
</dbReference>
<dbReference type="InterPro" id="IPR036390">
    <property type="entry name" value="WH_DNA-bd_sf"/>
</dbReference>
<dbReference type="InterPro" id="IPR036388">
    <property type="entry name" value="WH-like_DNA-bd_sf"/>
</dbReference>
<dbReference type="InterPro" id="IPR013196">
    <property type="entry name" value="HTH_11"/>
</dbReference>
<dbReference type="InterPro" id="IPR018356">
    <property type="entry name" value="Tscrpt_reg_HTH_DeoR_CS"/>
</dbReference>
<evidence type="ECO:0000256" key="1">
    <source>
        <dbReference type="ARBA" id="ARBA00023015"/>
    </source>
</evidence>
<dbReference type="RefSeq" id="WP_133868198.1">
    <property type="nucleotide sequence ID" value="NZ_SOAU01000001.1"/>
</dbReference>
<dbReference type="Pfam" id="PF13280">
    <property type="entry name" value="WYL"/>
    <property type="match status" value="1"/>
</dbReference>
<dbReference type="InterPro" id="IPR001034">
    <property type="entry name" value="DeoR_HTH"/>
</dbReference>
<dbReference type="InterPro" id="IPR051534">
    <property type="entry name" value="CBASS_pafABC_assoc_protein"/>
</dbReference>
<dbReference type="GO" id="GO:0003677">
    <property type="term" value="F:DNA binding"/>
    <property type="evidence" value="ECO:0007669"/>
    <property type="project" value="UniProtKB-KW"/>
</dbReference>
<evidence type="ECO:0000313" key="5">
    <source>
        <dbReference type="EMBL" id="TDT15772.1"/>
    </source>
</evidence>
<dbReference type="AlphaFoldDB" id="A0A4R7HX76"/>
<keyword evidence="1" id="KW-0805">Transcription regulation</keyword>
<dbReference type="PROSITE" id="PS51000">
    <property type="entry name" value="HTH_DEOR_2"/>
    <property type="match status" value="1"/>
</dbReference>
<reference evidence="5 6" key="1">
    <citation type="submission" date="2019-03" db="EMBL/GenBank/DDBJ databases">
        <title>Sequencing the genomes of 1000 actinobacteria strains.</title>
        <authorList>
            <person name="Klenk H.-P."/>
        </authorList>
    </citation>
    <scope>NUCLEOTIDE SEQUENCE [LARGE SCALE GENOMIC DNA]</scope>
    <source>
        <strain evidence="5 6">DSM 18936</strain>
    </source>
</reference>
<dbReference type="Proteomes" id="UP000294558">
    <property type="component" value="Unassembled WGS sequence"/>
</dbReference>
<dbReference type="PANTHER" id="PTHR34580:SF3">
    <property type="entry name" value="PROTEIN PAFB"/>
    <property type="match status" value="1"/>
</dbReference>
<proteinExistence type="predicted"/>
<gene>
    <name evidence="5" type="ORF">BDK89_1350</name>
</gene>
<dbReference type="EMBL" id="SOAU01000001">
    <property type="protein sequence ID" value="TDT15772.1"/>
    <property type="molecule type" value="Genomic_DNA"/>
</dbReference>
<dbReference type="PROSITE" id="PS52050">
    <property type="entry name" value="WYL"/>
    <property type="match status" value="1"/>
</dbReference>
<evidence type="ECO:0000256" key="2">
    <source>
        <dbReference type="ARBA" id="ARBA00023125"/>
    </source>
</evidence>
<evidence type="ECO:0000259" key="4">
    <source>
        <dbReference type="PROSITE" id="PS51000"/>
    </source>
</evidence>
<dbReference type="PANTHER" id="PTHR34580">
    <property type="match status" value="1"/>
</dbReference>
<dbReference type="InterPro" id="IPR026881">
    <property type="entry name" value="WYL_dom"/>
</dbReference>
<dbReference type="PIRSF" id="PIRSF016838">
    <property type="entry name" value="PafC"/>
    <property type="match status" value="1"/>
</dbReference>
<dbReference type="PROSITE" id="PS00894">
    <property type="entry name" value="HTH_DEOR_1"/>
    <property type="match status" value="1"/>
</dbReference>
<dbReference type="GO" id="GO:0003700">
    <property type="term" value="F:DNA-binding transcription factor activity"/>
    <property type="evidence" value="ECO:0007669"/>
    <property type="project" value="InterPro"/>
</dbReference>
<organism evidence="5 6">
    <name type="scientific">Ilumatobacter fluminis</name>
    <dbReference type="NCBI Taxonomy" id="467091"/>
    <lineage>
        <taxon>Bacteria</taxon>
        <taxon>Bacillati</taxon>
        <taxon>Actinomycetota</taxon>
        <taxon>Acidimicrobiia</taxon>
        <taxon>Acidimicrobiales</taxon>
        <taxon>Ilumatobacteraceae</taxon>
        <taxon>Ilumatobacter</taxon>
    </lineage>
</organism>
<keyword evidence="2 5" id="KW-0238">DNA-binding</keyword>
<sequence>MSDPTARTLALLALLQTHRFWSGIELADRLGVSARTVRRDVDRLRELGYRVDAAPGVDGGYQLAAGAAVPPLLVDEDEAVALSVGLRAAAGASIEGIDETTVRLLAKLDQVLPDRLRRRVDALHSNVEVLRWVPQQTVRAAWLTVLAQGCRDREEVRFGYTRKDGEESSRLVRPYQLVSVGHRWYLVAWDCRREDWRTFRVDRMVEPQLAGARFDELALPGESAADFVAAGLRAVTEQHEAVVVLGGQPDEIDRLAHWFRGDLTAQPDGRTRMRLTAESLEWLAGMVAILATSFTVDVVDAPPEVRTRLTDAVRNLSTNTGRVS</sequence>
<dbReference type="SUPFAM" id="SSF46785">
    <property type="entry name" value="Winged helix' DNA-binding domain"/>
    <property type="match status" value="1"/>
</dbReference>
<dbReference type="InterPro" id="IPR057727">
    <property type="entry name" value="WCX_dom"/>
</dbReference>
<dbReference type="Pfam" id="PF08279">
    <property type="entry name" value="HTH_11"/>
    <property type="match status" value="1"/>
</dbReference>
<evidence type="ECO:0000313" key="6">
    <source>
        <dbReference type="Proteomes" id="UP000294558"/>
    </source>
</evidence>
<keyword evidence="6" id="KW-1185">Reference proteome</keyword>
<keyword evidence="3" id="KW-0804">Transcription</keyword>
<dbReference type="OrthoDB" id="8555652at2"/>
<comment type="caution">
    <text evidence="5">The sequence shown here is derived from an EMBL/GenBank/DDBJ whole genome shotgun (WGS) entry which is preliminary data.</text>
</comment>